<gene>
    <name evidence="1" type="ORF">CASFOL_032020</name>
</gene>
<sequence length="128" mass="14362">MGLLATGTISASVMKFYNKCLYNILKSSGRADRYGLMCPLIIQTHGNSEDMGFIRNRIGEGAKMIESAFEAYHLVKGLPLTHYRSQNGFIQRCCQQDVGDAECGLFVMRHMLEIIKLDIANSFEKDCT</sequence>
<evidence type="ECO:0000313" key="2">
    <source>
        <dbReference type="Proteomes" id="UP001632038"/>
    </source>
</evidence>
<comment type="caution">
    <text evidence="1">The sequence shown here is derived from an EMBL/GenBank/DDBJ whole genome shotgun (WGS) entry which is preliminary data.</text>
</comment>
<organism evidence="1 2">
    <name type="scientific">Castilleja foliolosa</name>
    <dbReference type="NCBI Taxonomy" id="1961234"/>
    <lineage>
        <taxon>Eukaryota</taxon>
        <taxon>Viridiplantae</taxon>
        <taxon>Streptophyta</taxon>
        <taxon>Embryophyta</taxon>
        <taxon>Tracheophyta</taxon>
        <taxon>Spermatophyta</taxon>
        <taxon>Magnoliopsida</taxon>
        <taxon>eudicotyledons</taxon>
        <taxon>Gunneridae</taxon>
        <taxon>Pentapetalae</taxon>
        <taxon>asterids</taxon>
        <taxon>lamiids</taxon>
        <taxon>Lamiales</taxon>
        <taxon>Orobanchaceae</taxon>
        <taxon>Pedicularideae</taxon>
        <taxon>Castillejinae</taxon>
        <taxon>Castilleja</taxon>
    </lineage>
</organism>
<dbReference type="EMBL" id="JAVIJP010000054">
    <property type="protein sequence ID" value="KAL3623204.1"/>
    <property type="molecule type" value="Genomic_DNA"/>
</dbReference>
<accession>A0ABD3C0V9</accession>
<reference evidence="2" key="1">
    <citation type="journal article" date="2024" name="IScience">
        <title>Strigolactones Initiate the Formation of Haustorium-like Structures in Castilleja.</title>
        <authorList>
            <person name="Buerger M."/>
            <person name="Peterson D."/>
            <person name="Chory J."/>
        </authorList>
    </citation>
    <scope>NUCLEOTIDE SEQUENCE [LARGE SCALE GENOMIC DNA]</scope>
</reference>
<dbReference type="Proteomes" id="UP001632038">
    <property type="component" value="Unassembled WGS sequence"/>
</dbReference>
<evidence type="ECO:0000313" key="1">
    <source>
        <dbReference type="EMBL" id="KAL3623204.1"/>
    </source>
</evidence>
<protein>
    <recommendedName>
        <fullName evidence="3">Ubiquitin-like protease family profile domain-containing protein</fullName>
    </recommendedName>
</protein>
<evidence type="ECO:0008006" key="3">
    <source>
        <dbReference type="Google" id="ProtNLM"/>
    </source>
</evidence>
<name>A0ABD3C0V9_9LAMI</name>
<keyword evidence="2" id="KW-1185">Reference proteome</keyword>
<proteinExistence type="predicted"/>
<dbReference type="AlphaFoldDB" id="A0ABD3C0V9"/>